<feature type="compositionally biased region" description="Basic residues" evidence="1">
    <location>
        <begin position="860"/>
        <end position="873"/>
    </location>
</feature>
<dbReference type="GO" id="GO:0016740">
    <property type="term" value="F:transferase activity"/>
    <property type="evidence" value="ECO:0007669"/>
    <property type="project" value="UniProtKB-KW"/>
</dbReference>
<feature type="transmembrane region" description="Helical" evidence="2">
    <location>
        <begin position="485"/>
        <end position="507"/>
    </location>
</feature>
<feature type="transmembrane region" description="Helical" evidence="2">
    <location>
        <begin position="389"/>
        <end position="408"/>
    </location>
</feature>
<dbReference type="SUPFAM" id="SSF53448">
    <property type="entry name" value="Nucleotide-diphospho-sugar transferases"/>
    <property type="match status" value="1"/>
</dbReference>
<keyword evidence="4" id="KW-1185">Reference proteome</keyword>
<keyword evidence="2" id="KW-0472">Membrane</keyword>
<feature type="compositionally biased region" description="Low complexity" evidence="1">
    <location>
        <begin position="732"/>
        <end position="771"/>
    </location>
</feature>
<feature type="compositionally biased region" description="Low complexity" evidence="1">
    <location>
        <begin position="832"/>
        <end position="842"/>
    </location>
</feature>
<feature type="transmembrane region" description="Helical" evidence="2">
    <location>
        <begin position="281"/>
        <end position="305"/>
    </location>
</feature>
<dbReference type="InterPro" id="IPR029044">
    <property type="entry name" value="Nucleotide-diphossugar_trans"/>
</dbReference>
<feature type="transmembrane region" description="Helical" evidence="2">
    <location>
        <begin position="542"/>
        <end position="560"/>
    </location>
</feature>
<evidence type="ECO:0000256" key="1">
    <source>
        <dbReference type="SAM" id="MobiDB-lite"/>
    </source>
</evidence>
<feature type="compositionally biased region" description="Basic residues" evidence="1">
    <location>
        <begin position="667"/>
        <end position="676"/>
    </location>
</feature>
<keyword evidence="2" id="KW-0812">Transmembrane</keyword>
<feature type="compositionally biased region" description="Low complexity" evidence="1">
    <location>
        <begin position="794"/>
        <end position="805"/>
    </location>
</feature>
<gene>
    <name evidence="3" type="ORF">H9L10_02760</name>
</gene>
<dbReference type="KEGG" id="pei:H9L10_02760"/>
<evidence type="ECO:0000313" key="3">
    <source>
        <dbReference type="EMBL" id="QNN50017.1"/>
    </source>
</evidence>
<sequence length="910" mass="93763">MTLAPPRPADAAPVPAGGVAAPTVTAFVVTHRDPSGLAALLAAVRAQTQRPDAVVVLDRTGGSAVPAADGEDTVTVADVLEDVRAHDLPVTALAVPPRVPVRRALHRAVAELEPVGGGPALAWFLPVGTQPEPDALVRLVDAWRRSPSTGIVGPKHVDLDNPTRLRALSIRTTRGGRLLARPGAGEPDQGQYDAVTDVLAVPLAGSLLERDLLLRLRGWESSFGDVGADLDLGWRAQLSGRRVVVVPRSRVRSGPGAAVTSATTSARRRAARRVALARAPWWSGPFLALWIAVTSVVAAVGLLLLKRPRSAWAELTALTSLDPVRGWRARWRTRHRAAVRRRDLGSVFEPRRAVLTSWGDAVHHALVPPQAPIGDATADLNPRSWVVKVVRHPGVLAVVSALGVAAVAGRDLGLGVLTGLGSGLTGGELVGARTDAAGLWHGWRDGWTGPGLGGPEQSGPWSALLAAPTWVLEHLPLVPSAGSPAGLVVGLLVVLAMPLGALSAYLALRVVSRRRWLRALAAFGWAVSGPAAAAVAQGRLGAVLALVLLPAVAAGLWLLATGRSTATSVFASALALVVLGRSPRCSAPSAWCSPSASRSCGAVGACTPSCSPASPWRSCCPGCCGREPPPGPRSSRGSAWPTGAAAPRSPGGSPSWTPAAPGPRSCGPRHRSRPRGSSRWPVAGPGAAPPPPSGPSSRSCWRSPWRRRGCGSARCRPASRTPANRSPRGWARSCCRSSSSSSSPSSTGSTPCVPARSPGGPGSAPGASWSPGSPPCSRAPPGWRPRASAACSSPGTTRAPRWPWTRPREPSPPAACSSSPASAVPGTGSSGARTPCSCAPCPRRARPTPRWPRTSPACSRRCRAARTSWRRRPPTCSPSAASRYPRSSAGSTPRTGCSGSARGAAGRPGG</sequence>
<evidence type="ECO:0000256" key="2">
    <source>
        <dbReference type="SAM" id="Phobius"/>
    </source>
</evidence>
<feature type="compositionally biased region" description="Low complexity" evidence="1">
    <location>
        <begin position="814"/>
        <end position="825"/>
    </location>
</feature>
<name>A0A7G9R342_9MICO</name>
<keyword evidence="2" id="KW-1133">Transmembrane helix</keyword>
<dbReference type="Gene3D" id="3.90.550.10">
    <property type="entry name" value="Spore Coat Polysaccharide Biosynthesis Protein SpsA, Chain A"/>
    <property type="match status" value="1"/>
</dbReference>
<accession>A0A7G9R342</accession>
<dbReference type="Pfam" id="PF13641">
    <property type="entry name" value="Glyco_tranf_2_3"/>
    <property type="match status" value="1"/>
</dbReference>
<reference evidence="3 4" key="1">
    <citation type="submission" date="2020-08" db="EMBL/GenBank/DDBJ databases">
        <title>Genome sequence of Phycicoccus endophyticus JCM 31784T.</title>
        <authorList>
            <person name="Hyun D.-W."/>
            <person name="Bae J.-W."/>
        </authorList>
    </citation>
    <scope>NUCLEOTIDE SEQUENCE [LARGE SCALE GENOMIC DNA]</scope>
    <source>
        <strain evidence="3 4">JCM 31784</strain>
    </source>
</reference>
<evidence type="ECO:0000313" key="4">
    <source>
        <dbReference type="Proteomes" id="UP000515976"/>
    </source>
</evidence>
<organism evidence="3 4">
    <name type="scientific">Phycicoccus endophyticus</name>
    <dbReference type="NCBI Taxonomy" id="1690220"/>
    <lineage>
        <taxon>Bacteria</taxon>
        <taxon>Bacillati</taxon>
        <taxon>Actinomycetota</taxon>
        <taxon>Actinomycetes</taxon>
        <taxon>Micrococcales</taxon>
        <taxon>Intrasporangiaceae</taxon>
        <taxon>Phycicoccus</taxon>
    </lineage>
</organism>
<proteinExistence type="predicted"/>
<dbReference type="EMBL" id="CP060712">
    <property type="protein sequence ID" value="QNN50017.1"/>
    <property type="molecule type" value="Genomic_DNA"/>
</dbReference>
<protein>
    <submittedName>
        <fullName evidence="3">Glycosyltransferase</fullName>
    </submittedName>
</protein>
<dbReference type="AlphaFoldDB" id="A0A7G9R342"/>
<feature type="compositionally biased region" description="Low complexity" evidence="1">
    <location>
        <begin position="877"/>
        <end position="910"/>
    </location>
</feature>
<dbReference type="Proteomes" id="UP000515976">
    <property type="component" value="Chromosome"/>
</dbReference>
<feature type="region of interest" description="Disordered" evidence="1">
    <location>
        <begin position="629"/>
        <end position="910"/>
    </location>
</feature>
<keyword evidence="3" id="KW-0808">Transferase</keyword>
<feature type="compositionally biased region" description="Low complexity" evidence="1">
    <location>
        <begin position="677"/>
        <end position="686"/>
    </location>
</feature>